<feature type="region of interest" description="Disordered" evidence="1">
    <location>
        <begin position="84"/>
        <end position="132"/>
    </location>
</feature>
<protein>
    <submittedName>
        <fullName evidence="2">Uncharacterized protein</fullName>
    </submittedName>
</protein>
<evidence type="ECO:0000313" key="3">
    <source>
        <dbReference type="Proteomes" id="UP001151760"/>
    </source>
</evidence>
<name>A0ABQ5CSJ1_9ASTR</name>
<sequence>MLGVPVGGYSLFDLDEREFDMTVVFRFDQVDSVWSGLLDLNSAGPKLRLKEAEGFIDLFKRAEEKLAYICSERVRLEDLLRKANSDYHDGDDGDGNGDDDGTRDDNARGDSDVNQDDDNADSKVDATTKEVDAMTKEVDATTKEVDSTTKEGDALDAIAEVAEDMRRNNEGTVTLERLVTRHSKASPTHVIILVTSGEQKVLGIRLNMKTLSPGLCIDANVVDCWAEILNYEDRFRKDESLSRYFFLTGCITKSMFDETLSTYEEKWKSFAAEVSTLFKDNVGGLTLSDIDLSVQTLQYKSMTILDNMDSGATYDSKCKQPCDLLKKLFASHLRLYGHEMHSKIERLKTRIPKLK</sequence>
<feature type="compositionally biased region" description="Acidic residues" evidence="1">
    <location>
        <begin position="91"/>
        <end position="102"/>
    </location>
</feature>
<evidence type="ECO:0000313" key="2">
    <source>
        <dbReference type="EMBL" id="GJT28888.1"/>
    </source>
</evidence>
<dbReference type="Proteomes" id="UP001151760">
    <property type="component" value="Unassembled WGS sequence"/>
</dbReference>
<gene>
    <name evidence="2" type="ORF">Tco_0909163</name>
</gene>
<accession>A0ABQ5CSJ1</accession>
<comment type="caution">
    <text evidence="2">The sequence shown here is derived from an EMBL/GenBank/DDBJ whole genome shotgun (WGS) entry which is preliminary data.</text>
</comment>
<keyword evidence="3" id="KW-1185">Reference proteome</keyword>
<feature type="compositionally biased region" description="Basic and acidic residues" evidence="1">
    <location>
        <begin position="120"/>
        <end position="132"/>
    </location>
</feature>
<organism evidence="2 3">
    <name type="scientific">Tanacetum coccineum</name>
    <dbReference type="NCBI Taxonomy" id="301880"/>
    <lineage>
        <taxon>Eukaryota</taxon>
        <taxon>Viridiplantae</taxon>
        <taxon>Streptophyta</taxon>
        <taxon>Embryophyta</taxon>
        <taxon>Tracheophyta</taxon>
        <taxon>Spermatophyta</taxon>
        <taxon>Magnoliopsida</taxon>
        <taxon>eudicotyledons</taxon>
        <taxon>Gunneridae</taxon>
        <taxon>Pentapetalae</taxon>
        <taxon>asterids</taxon>
        <taxon>campanulids</taxon>
        <taxon>Asterales</taxon>
        <taxon>Asteraceae</taxon>
        <taxon>Asteroideae</taxon>
        <taxon>Anthemideae</taxon>
        <taxon>Anthemidinae</taxon>
        <taxon>Tanacetum</taxon>
    </lineage>
</organism>
<proteinExistence type="predicted"/>
<evidence type="ECO:0000256" key="1">
    <source>
        <dbReference type="SAM" id="MobiDB-lite"/>
    </source>
</evidence>
<dbReference type="EMBL" id="BQNB010014497">
    <property type="protein sequence ID" value="GJT28888.1"/>
    <property type="molecule type" value="Genomic_DNA"/>
</dbReference>
<reference evidence="2" key="1">
    <citation type="journal article" date="2022" name="Int. J. Mol. Sci.">
        <title>Draft Genome of Tanacetum Coccineum: Genomic Comparison of Closely Related Tanacetum-Family Plants.</title>
        <authorList>
            <person name="Yamashiro T."/>
            <person name="Shiraishi A."/>
            <person name="Nakayama K."/>
            <person name="Satake H."/>
        </authorList>
    </citation>
    <scope>NUCLEOTIDE SEQUENCE</scope>
</reference>
<reference evidence="2" key="2">
    <citation type="submission" date="2022-01" db="EMBL/GenBank/DDBJ databases">
        <authorList>
            <person name="Yamashiro T."/>
            <person name="Shiraishi A."/>
            <person name="Satake H."/>
            <person name="Nakayama K."/>
        </authorList>
    </citation>
    <scope>NUCLEOTIDE SEQUENCE</scope>
</reference>